<dbReference type="AlphaFoldDB" id="A0A444Y874"/>
<evidence type="ECO:0000313" key="1">
    <source>
        <dbReference type="EMBL" id="RYQ98129.1"/>
    </source>
</evidence>
<proteinExistence type="predicted"/>
<organism evidence="1 2">
    <name type="scientific">Arachis hypogaea</name>
    <name type="common">Peanut</name>
    <dbReference type="NCBI Taxonomy" id="3818"/>
    <lineage>
        <taxon>Eukaryota</taxon>
        <taxon>Viridiplantae</taxon>
        <taxon>Streptophyta</taxon>
        <taxon>Embryophyta</taxon>
        <taxon>Tracheophyta</taxon>
        <taxon>Spermatophyta</taxon>
        <taxon>Magnoliopsida</taxon>
        <taxon>eudicotyledons</taxon>
        <taxon>Gunneridae</taxon>
        <taxon>Pentapetalae</taxon>
        <taxon>rosids</taxon>
        <taxon>fabids</taxon>
        <taxon>Fabales</taxon>
        <taxon>Fabaceae</taxon>
        <taxon>Papilionoideae</taxon>
        <taxon>50 kb inversion clade</taxon>
        <taxon>dalbergioids sensu lato</taxon>
        <taxon>Dalbergieae</taxon>
        <taxon>Pterocarpus clade</taxon>
        <taxon>Arachis</taxon>
    </lineage>
</organism>
<keyword evidence="2" id="KW-1185">Reference proteome</keyword>
<comment type="caution">
    <text evidence="1">The sequence shown here is derived from an EMBL/GenBank/DDBJ whole genome shotgun (WGS) entry which is preliminary data.</text>
</comment>
<name>A0A444Y874_ARAHY</name>
<evidence type="ECO:0000313" key="2">
    <source>
        <dbReference type="Proteomes" id="UP000289738"/>
    </source>
</evidence>
<accession>A0A444Y874</accession>
<protein>
    <submittedName>
        <fullName evidence="1">Uncharacterized protein</fullName>
    </submittedName>
</protein>
<dbReference type="EMBL" id="SDMP01000018">
    <property type="protein sequence ID" value="RYQ98129.1"/>
    <property type="molecule type" value="Genomic_DNA"/>
</dbReference>
<reference evidence="1 2" key="1">
    <citation type="submission" date="2019-01" db="EMBL/GenBank/DDBJ databases">
        <title>Sequencing of cultivated peanut Arachis hypogaea provides insights into genome evolution and oil improvement.</title>
        <authorList>
            <person name="Chen X."/>
        </authorList>
    </citation>
    <scope>NUCLEOTIDE SEQUENCE [LARGE SCALE GENOMIC DNA]</scope>
    <source>
        <strain evidence="2">cv. Fuhuasheng</strain>
        <tissue evidence="1">Leaves</tissue>
    </source>
</reference>
<dbReference type="Proteomes" id="UP000289738">
    <property type="component" value="Chromosome B08"/>
</dbReference>
<sequence>MKQHVSASESAFHSHWKWVTGSSNCVELKFRGFWVIHITQHRDQIEIEIEIEIEMRTPITHHQQNPTIFKMPSV</sequence>
<gene>
    <name evidence="1" type="ORF">Ahy_B08g094201</name>
</gene>